<protein>
    <submittedName>
        <fullName evidence="1">Uncharacterized protein</fullName>
    </submittedName>
</protein>
<evidence type="ECO:0000313" key="1">
    <source>
        <dbReference type="EMBL" id="KAF3558570.1"/>
    </source>
</evidence>
<reference evidence="1" key="1">
    <citation type="submission" date="2019-12" db="EMBL/GenBank/DDBJ databases">
        <title>Genome sequencing and annotation of Brassica cretica.</title>
        <authorList>
            <person name="Studholme D.J."/>
            <person name="Sarris P."/>
        </authorList>
    </citation>
    <scope>NUCLEOTIDE SEQUENCE</scope>
    <source>
        <strain evidence="1">PFS-109/04</strain>
        <tissue evidence="1">Leaf</tissue>
    </source>
</reference>
<accession>A0A8S9R615</accession>
<sequence length="74" mass="8266">MYCVGQCGALVRVGDLIANKLAEPANIYNPILYSYYFIGGFSYVTNTEGGSEILFDTDIPEIQFFESQIPIIDF</sequence>
<dbReference type="AlphaFoldDB" id="A0A8S9R615"/>
<evidence type="ECO:0000313" key="2">
    <source>
        <dbReference type="Proteomes" id="UP000712600"/>
    </source>
</evidence>
<proteinExistence type="predicted"/>
<comment type="caution">
    <text evidence="1">The sequence shown here is derived from an EMBL/GenBank/DDBJ whole genome shotgun (WGS) entry which is preliminary data.</text>
</comment>
<gene>
    <name evidence="1" type="ORF">F2Q69_00012731</name>
</gene>
<name>A0A8S9R615_BRACR</name>
<dbReference type="Proteomes" id="UP000712600">
    <property type="component" value="Unassembled WGS sequence"/>
</dbReference>
<dbReference type="EMBL" id="QGKX02000996">
    <property type="protein sequence ID" value="KAF3558570.1"/>
    <property type="molecule type" value="Genomic_DNA"/>
</dbReference>
<organism evidence="1 2">
    <name type="scientific">Brassica cretica</name>
    <name type="common">Mustard</name>
    <dbReference type="NCBI Taxonomy" id="69181"/>
    <lineage>
        <taxon>Eukaryota</taxon>
        <taxon>Viridiplantae</taxon>
        <taxon>Streptophyta</taxon>
        <taxon>Embryophyta</taxon>
        <taxon>Tracheophyta</taxon>
        <taxon>Spermatophyta</taxon>
        <taxon>Magnoliopsida</taxon>
        <taxon>eudicotyledons</taxon>
        <taxon>Gunneridae</taxon>
        <taxon>Pentapetalae</taxon>
        <taxon>rosids</taxon>
        <taxon>malvids</taxon>
        <taxon>Brassicales</taxon>
        <taxon>Brassicaceae</taxon>
        <taxon>Brassiceae</taxon>
        <taxon>Brassica</taxon>
    </lineage>
</organism>